<dbReference type="PANTHER" id="PTHR21356:SF1">
    <property type="entry name" value="ARMADILLO REPEAT-CONTAINING PROTEIN 2"/>
    <property type="match status" value="1"/>
</dbReference>
<dbReference type="PANTHER" id="PTHR21356">
    <property type="entry name" value="ARMADILLO REPEAT CONTAINING 2"/>
    <property type="match status" value="1"/>
</dbReference>
<feature type="compositionally biased region" description="Acidic residues" evidence="2">
    <location>
        <begin position="581"/>
        <end position="590"/>
    </location>
</feature>
<evidence type="ECO:0000313" key="5">
    <source>
        <dbReference type="Proteomes" id="UP000186817"/>
    </source>
</evidence>
<accession>A0A1Q9ERK3</accession>
<feature type="domain" description="C2H2-type" evidence="3">
    <location>
        <begin position="1066"/>
        <end position="1095"/>
    </location>
</feature>
<dbReference type="GO" id="GO:0044782">
    <property type="term" value="P:cilium organization"/>
    <property type="evidence" value="ECO:0007669"/>
    <property type="project" value="TreeGrafter"/>
</dbReference>
<feature type="region of interest" description="Disordered" evidence="2">
    <location>
        <begin position="207"/>
        <end position="256"/>
    </location>
</feature>
<dbReference type="InterPro" id="IPR011989">
    <property type="entry name" value="ARM-like"/>
</dbReference>
<feature type="compositionally biased region" description="Low complexity" evidence="2">
    <location>
        <begin position="207"/>
        <end position="229"/>
    </location>
</feature>
<dbReference type="Proteomes" id="UP000186817">
    <property type="component" value="Unassembled WGS sequence"/>
</dbReference>
<feature type="compositionally biased region" description="Low complexity" evidence="2">
    <location>
        <begin position="495"/>
        <end position="531"/>
    </location>
</feature>
<dbReference type="InterPro" id="IPR013087">
    <property type="entry name" value="Znf_C2H2_type"/>
</dbReference>
<feature type="region of interest" description="Disordered" evidence="2">
    <location>
        <begin position="581"/>
        <end position="621"/>
    </location>
</feature>
<sequence length="1098" mass="117541">MAFFWFALASAQDVEEVLVKLVRLLANIAISPDAGATLAASSAVVDPLLDMLGAKKISDSEELVLNVVAAVTNLLFYDVPSNMLFQEESKQLLCRLFRPLLLESYNVEALVETARALGNLSRHADARKCMVSLRLDEILAILLDHDDRDLVKPSKGASESEDERPEREPEQEVGSQPEQRGRGLWLRVAAAAAGVLGGDQAAKAKAAKAKAAPAGGRRRSPSSSSSSSKLQLWDAEARHEGRGHNSALGRGSSHLPLHGAAGTIQLSGEDFNGMGEKFAQAMKQQAGQAMTQTSQTMQSAEQAWGASAQKNKQAAQQTVQSAFQGNLGHLAPHENLHDSNPCADDEISMSYAWEAVNWTPPPFAPNLDAAPVTPDLPPDMRPAQTPDSLTWSAIRARRRAERAAAPFRSCVPPQPLHLIPSAPVDRPGMVTPFDEHGQPCTPVIPATPVFGPGVPRTPLDEMSVDDVLTDILNHVSSSTTTTTLWDGDPNLGGASSSSTTTTSPSCTSSPTPVSSPLSSASSCCTTTTTSPLHEGLCSDVSGIDGLLESTSTSTLVAHLDMEGELDEDVDYEPDEVEVELDEVEEDEETGDVGARASENARDGADDRDDTVPDTDRDTGAGLRPILEDIPELTEREHVLAVHVSRLVVAELYHLLRSTGVVPGPGSTFRVDARITPARKCGSLPSYLNAAGSAGFVDLKWHFDDYHVWLDFIDYFVYLRLVYLQLVYLNLDVVALGCLVYSEQFEGLCYSKCSILTGGMKPVRCAAHICEPLDSSGENKCHLSADAINAILSSPSLMPCQGFDVAGAKEGAKRCPHSPGSCMKDEELYLGTCFKKCSMLTNGVFPHRKAFATCCKATSLFQCLMPGYSKTDEAFTEGGGFGDHDPSTPNKAHAPMQSLTEAGSLVAFLTILAKFDGARDHLADARGRWLENPNQFPGMGGDGFYSCGALVNLAADPECTPRLTGSTPAVEKLGKLLGDAPTDDPLLQLVAVKVLTNLSLDSQATWSATDIEAVRSALLQTIAESKELASISERQQLIELAQQLVSRLPESPDADPGSPDGAAKDWFYCTAPGCGRRFGSQEKLSAHFERRHGERNAGG</sequence>
<dbReference type="InterPro" id="IPR016024">
    <property type="entry name" value="ARM-type_fold"/>
</dbReference>
<dbReference type="GO" id="GO:0008270">
    <property type="term" value="F:zinc ion binding"/>
    <property type="evidence" value="ECO:0007669"/>
    <property type="project" value="UniProtKB-KW"/>
</dbReference>
<dbReference type="AlphaFoldDB" id="A0A1Q9ERK3"/>
<dbReference type="SUPFAM" id="SSF48371">
    <property type="entry name" value="ARM repeat"/>
    <property type="match status" value="1"/>
</dbReference>
<comment type="caution">
    <text evidence="4">The sequence shown here is derived from an EMBL/GenBank/DDBJ whole genome shotgun (WGS) entry which is preliminary data.</text>
</comment>
<evidence type="ECO:0000256" key="1">
    <source>
        <dbReference type="PROSITE-ProRule" id="PRU00042"/>
    </source>
</evidence>
<protein>
    <submittedName>
        <fullName evidence="4">Armadillo repeat-containing protein 2</fullName>
    </submittedName>
</protein>
<feature type="compositionally biased region" description="Basic and acidic residues" evidence="2">
    <location>
        <begin position="598"/>
        <end position="618"/>
    </location>
</feature>
<feature type="region of interest" description="Disordered" evidence="2">
    <location>
        <begin position="150"/>
        <end position="180"/>
    </location>
</feature>
<gene>
    <name evidence="4" type="primary">Armc2</name>
    <name evidence="4" type="ORF">AK812_SmicGene6268</name>
</gene>
<evidence type="ECO:0000259" key="3">
    <source>
        <dbReference type="PROSITE" id="PS50157"/>
    </source>
</evidence>
<dbReference type="OrthoDB" id="432403at2759"/>
<dbReference type="InterPro" id="IPR000225">
    <property type="entry name" value="Armadillo"/>
</dbReference>
<keyword evidence="1" id="KW-0479">Metal-binding</keyword>
<feature type="region of interest" description="Disordered" evidence="2">
    <location>
        <begin position="479"/>
        <end position="536"/>
    </location>
</feature>
<dbReference type="Gene3D" id="1.25.10.10">
    <property type="entry name" value="Leucine-rich Repeat Variant"/>
    <property type="match status" value="1"/>
</dbReference>
<dbReference type="PROSITE" id="PS50157">
    <property type="entry name" value="ZINC_FINGER_C2H2_2"/>
    <property type="match status" value="1"/>
</dbReference>
<reference evidence="4 5" key="1">
    <citation type="submission" date="2016-02" db="EMBL/GenBank/DDBJ databases">
        <title>Genome analysis of coral dinoflagellate symbionts highlights evolutionary adaptations to a symbiotic lifestyle.</title>
        <authorList>
            <person name="Aranda M."/>
            <person name="Li Y."/>
            <person name="Liew Y.J."/>
            <person name="Baumgarten S."/>
            <person name="Simakov O."/>
            <person name="Wilson M."/>
            <person name="Piel J."/>
            <person name="Ashoor H."/>
            <person name="Bougouffa S."/>
            <person name="Bajic V.B."/>
            <person name="Ryu T."/>
            <person name="Ravasi T."/>
            <person name="Bayer T."/>
            <person name="Micklem G."/>
            <person name="Kim H."/>
            <person name="Bhak J."/>
            <person name="Lajeunesse T.C."/>
            <person name="Voolstra C.R."/>
        </authorList>
    </citation>
    <scope>NUCLEOTIDE SEQUENCE [LARGE SCALE GENOMIC DNA]</scope>
    <source>
        <strain evidence="4 5">CCMP2467</strain>
    </source>
</reference>
<keyword evidence="1" id="KW-0863">Zinc-finger</keyword>
<proteinExistence type="predicted"/>
<evidence type="ECO:0000256" key="2">
    <source>
        <dbReference type="SAM" id="MobiDB-lite"/>
    </source>
</evidence>
<keyword evidence="1" id="KW-0862">Zinc</keyword>
<dbReference type="EMBL" id="LSRX01000085">
    <property type="protein sequence ID" value="OLQ10053.1"/>
    <property type="molecule type" value="Genomic_DNA"/>
</dbReference>
<dbReference type="SMART" id="SM00185">
    <property type="entry name" value="ARM"/>
    <property type="match status" value="3"/>
</dbReference>
<dbReference type="PROSITE" id="PS00028">
    <property type="entry name" value="ZINC_FINGER_C2H2_1"/>
    <property type="match status" value="1"/>
</dbReference>
<name>A0A1Q9ERK3_SYMMI</name>
<keyword evidence="5" id="KW-1185">Reference proteome</keyword>
<organism evidence="4 5">
    <name type="scientific">Symbiodinium microadriaticum</name>
    <name type="common">Dinoflagellate</name>
    <name type="synonym">Zooxanthella microadriatica</name>
    <dbReference type="NCBI Taxonomy" id="2951"/>
    <lineage>
        <taxon>Eukaryota</taxon>
        <taxon>Sar</taxon>
        <taxon>Alveolata</taxon>
        <taxon>Dinophyceae</taxon>
        <taxon>Suessiales</taxon>
        <taxon>Symbiodiniaceae</taxon>
        <taxon>Symbiodinium</taxon>
    </lineage>
</organism>
<evidence type="ECO:0000313" key="4">
    <source>
        <dbReference type="EMBL" id="OLQ10053.1"/>
    </source>
</evidence>
<dbReference type="InterPro" id="IPR038905">
    <property type="entry name" value="ARMC2"/>
</dbReference>